<comment type="caution">
    <text evidence="4">The sequence shown here is derived from an EMBL/GenBank/DDBJ whole genome shotgun (WGS) entry which is preliminary data.</text>
</comment>
<evidence type="ECO:0000256" key="1">
    <source>
        <dbReference type="ARBA" id="ARBA00009981"/>
    </source>
</evidence>
<dbReference type="Proteomes" id="UP000704738">
    <property type="component" value="Unassembled WGS sequence"/>
</dbReference>
<dbReference type="Pfam" id="PF02604">
    <property type="entry name" value="PhdYeFM_antitox"/>
    <property type="match status" value="1"/>
</dbReference>
<proteinExistence type="inferred from homology"/>
<comment type="similarity">
    <text evidence="1 2">Belongs to the phD/YefM antitoxin family.</text>
</comment>
<sequence length="75" mass="8601">MPTIISLSQARRRFRRLAALVIKGHSFIITRHGKPYLLMDAPEHWNTPEPGNSTEREHLYSTAKKPTKCTTHSCD</sequence>
<comment type="function">
    <text evidence="2">Antitoxin component of a type II toxin-antitoxin (TA) system.</text>
</comment>
<feature type="region of interest" description="Disordered" evidence="3">
    <location>
        <begin position="47"/>
        <end position="75"/>
    </location>
</feature>
<dbReference type="SUPFAM" id="SSF143120">
    <property type="entry name" value="YefM-like"/>
    <property type="match status" value="1"/>
</dbReference>
<accession>A0ABD6MXQ7</accession>
<name>A0ABD6MXQ7_9PSED</name>
<dbReference type="EMBL" id="QJRE01000096">
    <property type="protein sequence ID" value="NWL45649.1"/>
    <property type="molecule type" value="Genomic_DNA"/>
</dbReference>
<evidence type="ECO:0000313" key="4">
    <source>
        <dbReference type="EMBL" id="NWL45649.1"/>
    </source>
</evidence>
<dbReference type="Gene3D" id="3.40.1620.10">
    <property type="entry name" value="YefM-like domain"/>
    <property type="match status" value="1"/>
</dbReference>
<evidence type="ECO:0000313" key="5">
    <source>
        <dbReference type="Proteomes" id="UP000704738"/>
    </source>
</evidence>
<gene>
    <name evidence="4" type="ORF">DM819_07130</name>
</gene>
<dbReference type="InterPro" id="IPR006442">
    <property type="entry name" value="Antitoxin_Phd/YefM"/>
</dbReference>
<reference evidence="4 5" key="1">
    <citation type="submission" date="2018-06" db="EMBL/GenBank/DDBJ databases">
        <title>Bacteria isolated from soil of Wuhan.</title>
        <authorList>
            <person name="Xiang W."/>
            <person name="Huang C."/>
        </authorList>
    </citation>
    <scope>NUCLEOTIDE SEQUENCE [LARGE SCALE GENOMIC DNA]</scope>
    <source>
        <strain evidence="5">xwS4</strain>
    </source>
</reference>
<evidence type="ECO:0000256" key="3">
    <source>
        <dbReference type="SAM" id="MobiDB-lite"/>
    </source>
</evidence>
<organism evidence="4 5">
    <name type="scientific">Pseudomonas hunanensis</name>
    <dbReference type="NCBI Taxonomy" id="1247546"/>
    <lineage>
        <taxon>Bacteria</taxon>
        <taxon>Pseudomonadati</taxon>
        <taxon>Pseudomonadota</taxon>
        <taxon>Gammaproteobacteria</taxon>
        <taxon>Pseudomonadales</taxon>
        <taxon>Pseudomonadaceae</taxon>
        <taxon>Pseudomonas</taxon>
    </lineage>
</organism>
<evidence type="ECO:0000256" key="2">
    <source>
        <dbReference type="RuleBase" id="RU362080"/>
    </source>
</evidence>
<protein>
    <recommendedName>
        <fullName evidence="2">Antitoxin</fullName>
    </recommendedName>
</protein>
<dbReference type="InterPro" id="IPR036165">
    <property type="entry name" value="YefM-like_sf"/>
</dbReference>
<dbReference type="AlphaFoldDB" id="A0ABD6MXQ7"/>